<reference evidence="1" key="1">
    <citation type="submission" date="2021-01" db="EMBL/GenBank/DDBJ databases">
        <authorList>
            <consortium name="Genoscope - CEA"/>
            <person name="William W."/>
        </authorList>
    </citation>
    <scope>NUCLEOTIDE SEQUENCE</scope>
</reference>
<accession>A0A816ILA5</accession>
<dbReference type="Proteomes" id="UP001295469">
    <property type="component" value="Chromosome C03"/>
</dbReference>
<proteinExistence type="predicted"/>
<dbReference type="AlphaFoldDB" id="A0A816ILA5"/>
<protein>
    <submittedName>
        <fullName evidence="1">(rape) hypothetical protein</fullName>
    </submittedName>
</protein>
<sequence>MIFWVLNGVWRANAIRGSTLAKRRGEANRSPCVTHLKRCFIYLFITPCYDMAITKTQ</sequence>
<evidence type="ECO:0000313" key="1">
    <source>
        <dbReference type="EMBL" id="CAF1708955.1"/>
    </source>
</evidence>
<name>A0A816ILA5_BRANA</name>
<dbReference type="EMBL" id="HG994367">
    <property type="protein sequence ID" value="CAF1708955.1"/>
    <property type="molecule type" value="Genomic_DNA"/>
</dbReference>
<organism evidence="1">
    <name type="scientific">Brassica napus</name>
    <name type="common">Rape</name>
    <dbReference type="NCBI Taxonomy" id="3708"/>
    <lineage>
        <taxon>Eukaryota</taxon>
        <taxon>Viridiplantae</taxon>
        <taxon>Streptophyta</taxon>
        <taxon>Embryophyta</taxon>
        <taxon>Tracheophyta</taxon>
        <taxon>Spermatophyta</taxon>
        <taxon>Magnoliopsida</taxon>
        <taxon>eudicotyledons</taxon>
        <taxon>Gunneridae</taxon>
        <taxon>Pentapetalae</taxon>
        <taxon>rosids</taxon>
        <taxon>malvids</taxon>
        <taxon>Brassicales</taxon>
        <taxon>Brassicaceae</taxon>
        <taxon>Brassiceae</taxon>
        <taxon>Brassica</taxon>
    </lineage>
</organism>
<gene>
    <name evidence="1" type="ORF">DARMORV10_C03P71720.1</name>
</gene>